<keyword evidence="1" id="KW-0732">Signal</keyword>
<dbReference type="RefSeq" id="WP_200276607.1">
    <property type="nucleotide sequence ID" value="NZ_NRRP01000013.1"/>
</dbReference>
<dbReference type="PROSITE" id="PS51257">
    <property type="entry name" value="PROKAR_LIPOPROTEIN"/>
    <property type="match status" value="1"/>
</dbReference>
<gene>
    <name evidence="2" type="ORF">EV656_102112</name>
</gene>
<dbReference type="EMBL" id="SLXL01000002">
    <property type="protein sequence ID" value="TCP26149.1"/>
    <property type="molecule type" value="Genomic_DNA"/>
</dbReference>
<keyword evidence="3" id="KW-1185">Reference proteome</keyword>
<dbReference type="InterPro" id="IPR046705">
    <property type="entry name" value="DUF6778"/>
</dbReference>
<proteinExistence type="predicted"/>
<feature type="signal peptide" evidence="1">
    <location>
        <begin position="1"/>
        <end position="20"/>
    </location>
</feature>
<sequence>MKSLRLIAPFAAALALSACASVEAPTRDTLPFPPQPEALPIAVPQQVADRSAPVAETAALSVHKIVVRVPQSLKVSEANRYWPNADIVWREDPFGDRYAQVQAIFEAAMARGVADFRPGRDVILDIQVTRFHALTEKARIMVGGVHDLHFFVTLVDAQTGRRLMDPWHVETELKAYGGTKALEAMHRGETQKVRITRHLAQVIKEELARVAPAAPAPLTGVAYSSKGR</sequence>
<name>A0A4R2NVK0_RHOAD</name>
<evidence type="ECO:0008006" key="4">
    <source>
        <dbReference type="Google" id="ProtNLM"/>
    </source>
</evidence>
<accession>A0A4R2NVK0</accession>
<dbReference type="Pfam" id="PF20569">
    <property type="entry name" value="DUF6778"/>
    <property type="match status" value="1"/>
</dbReference>
<evidence type="ECO:0000313" key="2">
    <source>
        <dbReference type="EMBL" id="TCP26149.1"/>
    </source>
</evidence>
<evidence type="ECO:0000256" key="1">
    <source>
        <dbReference type="SAM" id="SignalP"/>
    </source>
</evidence>
<evidence type="ECO:0000313" key="3">
    <source>
        <dbReference type="Proteomes" id="UP000295733"/>
    </source>
</evidence>
<protein>
    <recommendedName>
        <fullName evidence="4">Lipoprotein</fullName>
    </recommendedName>
</protein>
<organism evidence="2 3">
    <name type="scientific">Rhodovulum adriaticum</name>
    <name type="common">Rhodopseudomonas adriatica</name>
    <dbReference type="NCBI Taxonomy" id="35804"/>
    <lineage>
        <taxon>Bacteria</taxon>
        <taxon>Pseudomonadati</taxon>
        <taxon>Pseudomonadota</taxon>
        <taxon>Alphaproteobacteria</taxon>
        <taxon>Rhodobacterales</taxon>
        <taxon>Paracoccaceae</taxon>
        <taxon>Rhodovulum</taxon>
    </lineage>
</organism>
<comment type="caution">
    <text evidence="2">The sequence shown here is derived from an EMBL/GenBank/DDBJ whole genome shotgun (WGS) entry which is preliminary data.</text>
</comment>
<dbReference type="AlphaFoldDB" id="A0A4R2NVK0"/>
<reference evidence="2 3" key="1">
    <citation type="submission" date="2019-03" db="EMBL/GenBank/DDBJ databases">
        <title>Genomic Encyclopedia of Type Strains, Phase IV (KMG-IV): sequencing the most valuable type-strain genomes for metagenomic binning, comparative biology and taxonomic classification.</title>
        <authorList>
            <person name="Goeker M."/>
        </authorList>
    </citation>
    <scope>NUCLEOTIDE SEQUENCE [LARGE SCALE GENOMIC DNA]</scope>
    <source>
        <strain evidence="2 3">DSM 2781</strain>
    </source>
</reference>
<dbReference type="Proteomes" id="UP000295733">
    <property type="component" value="Unassembled WGS sequence"/>
</dbReference>
<feature type="chain" id="PRO_5020499081" description="Lipoprotein" evidence="1">
    <location>
        <begin position="21"/>
        <end position="228"/>
    </location>
</feature>